<name>A0A0A2VLN9_PARBA</name>
<protein>
    <submittedName>
        <fullName evidence="2">Uncharacterized protein</fullName>
    </submittedName>
</protein>
<evidence type="ECO:0000313" key="3">
    <source>
        <dbReference type="Proteomes" id="UP000002059"/>
    </source>
</evidence>
<dbReference type="AlphaFoldDB" id="A0A0A2VLN9"/>
<evidence type="ECO:0000256" key="1">
    <source>
        <dbReference type="SAM" id="Phobius"/>
    </source>
</evidence>
<feature type="transmembrane region" description="Helical" evidence="1">
    <location>
        <begin position="136"/>
        <end position="157"/>
    </location>
</feature>
<keyword evidence="3" id="KW-1185">Reference proteome</keyword>
<keyword evidence="1" id="KW-1133">Transmembrane helix</keyword>
<dbReference type="VEuPathDB" id="FungiDB:PAAG_11485"/>
<proteinExistence type="predicted"/>
<gene>
    <name evidence="2" type="ORF">PAAG_11485</name>
</gene>
<dbReference type="OrthoDB" id="425534at2759"/>
<evidence type="ECO:0000313" key="2">
    <source>
        <dbReference type="EMBL" id="KGQ01764.1"/>
    </source>
</evidence>
<keyword evidence="1" id="KW-0472">Membrane</keyword>
<dbReference type="RefSeq" id="XP_015703260.1">
    <property type="nucleotide sequence ID" value="XM_015847128.1"/>
</dbReference>
<dbReference type="KEGG" id="pbl:PAAG_11485"/>
<reference evidence="2 3" key="1">
    <citation type="journal article" date="2011" name="PLoS Genet.">
        <title>Comparative genomic analysis of human fungal pathogens causing paracoccidioidomycosis.</title>
        <authorList>
            <person name="Desjardins C.A."/>
            <person name="Champion M.D."/>
            <person name="Holder J.W."/>
            <person name="Muszewska A."/>
            <person name="Goldberg J."/>
            <person name="Bailao A.M."/>
            <person name="Brigido M.M."/>
            <person name="Ferreira M.E."/>
            <person name="Garcia A.M."/>
            <person name="Grynberg M."/>
            <person name="Gujja S."/>
            <person name="Heiman D.I."/>
            <person name="Henn M.R."/>
            <person name="Kodira C.D."/>
            <person name="Leon-Narvaez H."/>
            <person name="Longo L.V."/>
            <person name="Ma L.J."/>
            <person name="Malavazi I."/>
            <person name="Matsuo A.L."/>
            <person name="Morais F.V."/>
            <person name="Pereira M."/>
            <person name="Rodriguez-Brito S."/>
            <person name="Sakthikumar S."/>
            <person name="Salem-Izacc S.M."/>
            <person name="Sykes S.M."/>
            <person name="Teixeira M.M."/>
            <person name="Vallejo M.C."/>
            <person name="Walter M.E."/>
            <person name="Yandava C."/>
            <person name="Young S."/>
            <person name="Zeng Q."/>
            <person name="Zucker J."/>
            <person name="Felipe M.S."/>
            <person name="Goldman G.H."/>
            <person name="Haas B.J."/>
            <person name="McEwen J.G."/>
            <person name="Nino-Vega G."/>
            <person name="Puccia R."/>
            <person name="San-Blas G."/>
            <person name="Soares C.M."/>
            <person name="Birren B.W."/>
            <person name="Cuomo C.A."/>
        </authorList>
    </citation>
    <scope>NUCLEOTIDE SEQUENCE [LARGE SCALE GENOMIC DNA]</scope>
    <source>
        <strain evidence="3">ATCC MYA-826 / Pb01</strain>
    </source>
</reference>
<sequence>MSASPKHTVELELEKDMWNLLDTAKCHPITLGGFVLDHTTFKSARQASLYRPFFWPALTMAIDMLLPGNISDPATLLQDVCGPGQSNDKALRTILSLIGIYCLDRVPLTSPCDDVLPVVNQLYKTSRMMGSASVSLNMNVSAAIGIAWCLNLIYTLFANNSAWLHRPAVKLYLRKASAYLEHGTLSEPRDAYDDMSKFRDLLSNSGGWLEGDVGR</sequence>
<dbReference type="Proteomes" id="UP000002059">
    <property type="component" value="Partially assembled WGS sequence"/>
</dbReference>
<dbReference type="HOGENOM" id="CLU_1283617_0_0_1"/>
<accession>A0A0A2VLN9</accession>
<keyword evidence="1" id="KW-0812">Transmembrane</keyword>
<dbReference type="EMBL" id="KN293996">
    <property type="protein sequence ID" value="KGQ01764.1"/>
    <property type="molecule type" value="Genomic_DNA"/>
</dbReference>
<organism evidence="2 3">
    <name type="scientific">Paracoccidioides lutzii (strain ATCC MYA-826 / Pb01)</name>
    <name type="common">Paracoccidioides brasiliensis</name>
    <dbReference type="NCBI Taxonomy" id="502779"/>
    <lineage>
        <taxon>Eukaryota</taxon>
        <taxon>Fungi</taxon>
        <taxon>Dikarya</taxon>
        <taxon>Ascomycota</taxon>
        <taxon>Pezizomycotina</taxon>
        <taxon>Eurotiomycetes</taxon>
        <taxon>Eurotiomycetidae</taxon>
        <taxon>Onygenales</taxon>
        <taxon>Ajellomycetaceae</taxon>
        <taxon>Paracoccidioides</taxon>
    </lineage>
</organism>
<dbReference type="STRING" id="502779.A0A0A2VLN9"/>
<dbReference type="GeneID" id="26970470"/>